<dbReference type="OrthoDB" id="5196645at2"/>
<organism evidence="2 3">
    <name type="scientific">Sinomonas atrocyanea</name>
    <dbReference type="NCBI Taxonomy" id="37927"/>
    <lineage>
        <taxon>Bacteria</taxon>
        <taxon>Bacillati</taxon>
        <taxon>Actinomycetota</taxon>
        <taxon>Actinomycetes</taxon>
        <taxon>Micrococcales</taxon>
        <taxon>Micrococcaceae</taxon>
        <taxon>Sinomonas</taxon>
    </lineage>
</organism>
<dbReference type="EMBL" id="CP014518">
    <property type="protein sequence ID" value="AMM31870.1"/>
    <property type="molecule type" value="Genomic_DNA"/>
</dbReference>
<proteinExistence type="predicted"/>
<accession>A0A126ZXG9</accession>
<dbReference type="PANTHER" id="PTHR24094">
    <property type="entry name" value="SECRETED PROTEIN"/>
    <property type="match status" value="1"/>
</dbReference>
<keyword evidence="3" id="KW-1185">Reference proteome</keyword>
<dbReference type="RefSeq" id="WP_084249343.1">
    <property type="nucleotide sequence ID" value="NZ_BJMO01000048.1"/>
</dbReference>
<dbReference type="AlphaFoldDB" id="A0A126ZXG9"/>
<reference evidence="2 3" key="1">
    <citation type="submission" date="2016-02" db="EMBL/GenBank/DDBJ databases">
        <title>Complete genome of Sinomonas atrocyanea KCTC 3377.</title>
        <authorList>
            <person name="Kim K.M."/>
        </authorList>
    </citation>
    <scope>NUCLEOTIDE SEQUENCE [LARGE SCALE GENOMIC DNA]</scope>
    <source>
        <strain evidence="2 3">KCTC 3377</strain>
    </source>
</reference>
<feature type="domain" description="GmrSD restriction endonucleases C-terminal" evidence="1">
    <location>
        <begin position="101"/>
        <end position="236"/>
    </location>
</feature>
<dbReference type="STRING" id="37927.SA2016_1188"/>
<evidence type="ECO:0000313" key="3">
    <source>
        <dbReference type="Proteomes" id="UP000070134"/>
    </source>
</evidence>
<evidence type="ECO:0000259" key="1">
    <source>
        <dbReference type="Pfam" id="PF07510"/>
    </source>
</evidence>
<gene>
    <name evidence="2" type="ORF">SA2016_1188</name>
</gene>
<sequence length="247" mass="26458">MFQRSSRRLPRGGRRPRVAGLTAAAALVAAVLGWFAGLIQVPGVESPLTVQAQIGGVPAAQLTAAKASLAAIPVKGRAPKTGYARSEFGEAWADTDHNGCDTRNDVLARDLRGAVFKAGTRDCVVLSGSLEDPYTGTTIPFQRGERSAHVQIDHIVPLSDAWQKGAQQWTAQQRLSFANDPANLRAVDGPANQQKSDGDLATWLPPNRSFRCEYAVDVVELKAGYGLWMTQAEHDKAAELLGACRAE</sequence>
<dbReference type="KEGG" id="satk:SA2016_1188"/>
<dbReference type="Pfam" id="PF07510">
    <property type="entry name" value="GmrSD_C"/>
    <property type="match status" value="1"/>
</dbReference>
<dbReference type="PATRIC" id="fig|37927.3.peg.1234"/>
<dbReference type="PANTHER" id="PTHR24094:SF15">
    <property type="entry name" value="AMP-DEPENDENT SYNTHETASE_LIGASE DOMAIN-CONTAINING PROTEIN-RELATED"/>
    <property type="match status" value="1"/>
</dbReference>
<evidence type="ECO:0000313" key="2">
    <source>
        <dbReference type="EMBL" id="AMM31870.1"/>
    </source>
</evidence>
<dbReference type="Proteomes" id="UP000070134">
    <property type="component" value="Chromosome"/>
</dbReference>
<protein>
    <submittedName>
        <fullName evidence="2">Excalibur domain containing protein</fullName>
    </submittedName>
</protein>
<name>A0A126ZXG9_9MICC</name>
<dbReference type="InterPro" id="IPR011089">
    <property type="entry name" value="GmrSD_C"/>
</dbReference>